<accession>A0A841KLU7</accession>
<dbReference type="EMBL" id="JACHEN010000004">
    <property type="protein sequence ID" value="MBB6214794.1"/>
    <property type="molecule type" value="Genomic_DNA"/>
</dbReference>
<evidence type="ECO:0000313" key="2">
    <source>
        <dbReference type="EMBL" id="MBB6214794.1"/>
    </source>
</evidence>
<gene>
    <name evidence="2" type="ORF">HNQ80_000879</name>
</gene>
<sequence>MENDNIVTLLDEHGKETEFEVIATLEVNEAEYAILLPLDAEDEEAFIFKMVEEDGKYTLECVEDDEEFNAVAAAYEDLLEDEDYDDEEEE</sequence>
<dbReference type="HAMAP" id="MF_01448">
    <property type="entry name" value="UPF0473"/>
    <property type="match status" value="1"/>
</dbReference>
<comment type="similarity">
    <text evidence="1">Belongs to the UPF0473 family.</text>
</comment>
<evidence type="ECO:0000313" key="3">
    <source>
        <dbReference type="Proteomes" id="UP000579281"/>
    </source>
</evidence>
<keyword evidence="3" id="KW-1185">Reference proteome</keyword>
<evidence type="ECO:0000256" key="1">
    <source>
        <dbReference type="HAMAP-Rule" id="MF_01448"/>
    </source>
</evidence>
<dbReference type="RefSeq" id="WP_184308508.1">
    <property type="nucleotide sequence ID" value="NZ_JACHEN010000004.1"/>
</dbReference>
<organism evidence="2 3">
    <name type="scientific">Anaerosolibacter carboniphilus</name>
    <dbReference type="NCBI Taxonomy" id="1417629"/>
    <lineage>
        <taxon>Bacteria</taxon>
        <taxon>Bacillati</taxon>
        <taxon>Bacillota</taxon>
        <taxon>Clostridia</taxon>
        <taxon>Peptostreptococcales</taxon>
        <taxon>Thermotaleaceae</taxon>
        <taxon>Anaerosolibacter</taxon>
    </lineage>
</organism>
<dbReference type="AlphaFoldDB" id="A0A841KLU7"/>
<comment type="caution">
    <text evidence="2">The sequence shown here is derived from an EMBL/GenBank/DDBJ whole genome shotgun (WGS) entry which is preliminary data.</text>
</comment>
<proteinExistence type="inferred from homology"/>
<dbReference type="Proteomes" id="UP000579281">
    <property type="component" value="Unassembled WGS sequence"/>
</dbReference>
<reference evidence="2 3" key="1">
    <citation type="submission" date="2020-08" db="EMBL/GenBank/DDBJ databases">
        <title>Genomic Encyclopedia of Type Strains, Phase IV (KMG-IV): sequencing the most valuable type-strain genomes for metagenomic binning, comparative biology and taxonomic classification.</title>
        <authorList>
            <person name="Goeker M."/>
        </authorList>
    </citation>
    <scope>NUCLEOTIDE SEQUENCE [LARGE SCALE GENOMIC DNA]</scope>
    <source>
        <strain evidence="2 3">DSM 103526</strain>
    </source>
</reference>
<dbReference type="InterPro" id="IPR009711">
    <property type="entry name" value="UPF0473"/>
</dbReference>
<dbReference type="Pfam" id="PF06949">
    <property type="entry name" value="DUF1292"/>
    <property type="match status" value="1"/>
</dbReference>
<protein>
    <recommendedName>
        <fullName evidence="1">UPF0473 protein HNQ80_000879</fullName>
    </recommendedName>
</protein>
<name>A0A841KLU7_9FIRM</name>